<evidence type="ECO:0000256" key="2">
    <source>
        <dbReference type="ARBA" id="ARBA00006190"/>
    </source>
</evidence>
<dbReference type="GO" id="GO:0032511">
    <property type="term" value="P:late endosome to vacuole transport via multivesicular body sorting pathway"/>
    <property type="evidence" value="ECO:0007669"/>
    <property type="project" value="TreeGrafter"/>
</dbReference>
<dbReference type="Proteomes" id="UP001153069">
    <property type="component" value="Unassembled WGS sequence"/>
</dbReference>
<keyword evidence="4" id="KW-0967">Endosome</keyword>
<comment type="subcellular location">
    <subcellularLocation>
        <location evidence="1">Endosome membrane</location>
    </subcellularLocation>
</comment>
<keyword evidence="5" id="KW-0653">Protein transport</keyword>
<feature type="region of interest" description="Disordered" evidence="8">
    <location>
        <begin position="1"/>
        <end position="20"/>
    </location>
</feature>
<feature type="compositionally biased region" description="Low complexity" evidence="8">
    <location>
        <begin position="181"/>
        <end position="191"/>
    </location>
</feature>
<dbReference type="Gene3D" id="1.10.287.1060">
    <property type="entry name" value="ESAT-6-like"/>
    <property type="match status" value="1"/>
</dbReference>
<reference evidence="9" key="1">
    <citation type="submission" date="2020-06" db="EMBL/GenBank/DDBJ databases">
        <authorList>
            <consortium name="Plant Systems Biology data submission"/>
        </authorList>
    </citation>
    <scope>NUCLEOTIDE SEQUENCE</scope>
    <source>
        <strain evidence="9">D6</strain>
    </source>
</reference>
<evidence type="ECO:0000313" key="9">
    <source>
        <dbReference type="EMBL" id="CAB9523976.1"/>
    </source>
</evidence>
<dbReference type="AlphaFoldDB" id="A0A9N8HS54"/>
<dbReference type="GO" id="GO:0000815">
    <property type="term" value="C:ESCRT III complex"/>
    <property type="evidence" value="ECO:0007669"/>
    <property type="project" value="TreeGrafter"/>
</dbReference>
<dbReference type="EMBL" id="CAICTM010001477">
    <property type="protein sequence ID" value="CAB9523976.1"/>
    <property type="molecule type" value="Genomic_DNA"/>
</dbReference>
<feature type="compositionally biased region" description="Low complexity" evidence="8">
    <location>
        <begin position="1"/>
        <end position="17"/>
    </location>
</feature>
<dbReference type="InterPro" id="IPR005024">
    <property type="entry name" value="Snf7_fam"/>
</dbReference>
<keyword evidence="10" id="KW-1185">Reference proteome</keyword>
<evidence type="ECO:0000256" key="1">
    <source>
        <dbReference type="ARBA" id="ARBA00004608"/>
    </source>
</evidence>
<dbReference type="PANTHER" id="PTHR22761:SF5">
    <property type="entry name" value="CHARGED MULTIVESICULAR BODY PROTEIN 6"/>
    <property type="match status" value="1"/>
</dbReference>
<dbReference type="OrthoDB" id="441172at2759"/>
<keyword evidence="7" id="KW-0175">Coiled coil</keyword>
<gene>
    <name evidence="9" type="ORF">SEMRO_1479_G276110.1</name>
</gene>
<dbReference type="GO" id="GO:0005771">
    <property type="term" value="C:multivesicular body"/>
    <property type="evidence" value="ECO:0007669"/>
    <property type="project" value="TreeGrafter"/>
</dbReference>
<protein>
    <submittedName>
        <fullName evidence="9">Body protein 6</fullName>
    </submittedName>
</protein>
<dbReference type="GO" id="GO:0006900">
    <property type="term" value="P:vesicle budding from membrane"/>
    <property type="evidence" value="ECO:0007669"/>
    <property type="project" value="TreeGrafter"/>
</dbReference>
<keyword evidence="3" id="KW-0813">Transport</keyword>
<dbReference type="GO" id="GO:0015031">
    <property type="term" value="P:protein transport"/>
    <property type="evidence" value="ECO:0007669"/>
    <property type="project" value="UniProtKB-KW"/>
</dbReference>
<dbReference type="PANTHER" id="PTHR22761">
    <property type="entry name" value="CHARGED MULTIVESICULAR BODY PROTEIN"/>
    <property type="match status" value="1"/>
</dbReference>
<feature type="region of interest" description="Disordered" evidence="8">
    <location>
        <begin position="181"/>
        <end position="206"/>
    </location>
</feature>
<evidence type="ECO:0000256" key="5">
    <source>
        <dbReference type="ARBA" id="ARBA00022927"/>
    </source>
</evidence>
<feature type="coiled-coil region" evidence="7">
    <location>
        <begin position="33"/>
        <end position="64"/>
    </location>
</feature>
<keyword evidence="6" id="KW-0472">Membrane</keyword>
<comment type="caution">
    <text evidence="9">The sequence shown here is derived from an EMBL/GenBank/DDBJ whole genome shotgun (WGS) entry which is preliminary data.</text>
</comment>
<name>A0A9N8HS54_9STRA</name>
<evidence type="ECO:0000256" key="7">
    <source>
        <dbReference type="SAM" id="Coils"/>
    </source>
</evidence>
<organism evidence="9 10">
    <name type="scientific">Seminavis robusta</name>
    <dbReference type="NCBI Taxonomy" id="568900"/>
    <lineage>
        <taxon>Eukaryota</taxon>
        <taxon>Sar</taxon>
        <taxon>Stramenopiles</taxon>
        <taxon>Ochrophyta</taxon>
        <taxon>Bacillariophyta</taxon>
        <taxon>Bacillariophyceae</taxon>
        <taxon>Bacillariophycidae</taxon>
        <taxon>Naviculales</taxon>
        <taxon>Naviculaceae</taxon>
        <taxon>Seminavis</taxon>
    </lineage>
</organism>
<evidence type="ECO:0000313" key="10">
    <source>
        <dbReference type="Proteomes" id="UP001153069"/>
    </source>
</evidence>
<proteinExistence type="inferred from homology"/>
<sequence>MGGAFSSSSKSTTNKKSIAQSQVTDVDRAILDLKNARDRLTKYNASLETSIEKLVERAKAAKEAGRTQTALGLLRLKKYKQAQVESCQTQLLNVHQMIETIDSQQRNAQLVESMKAGKDALAKLHAETTVDDVLNLMDEISEQHGVEQEITDVINGAVPSLTADQEEAVEAELAALEAELAGTTPTTTTTTEKLDLPIAPGDALPEIKQPVAEAKKQPERVPIAG</sequence>
<evidence type="ECO:0000256" key="3">
    <source>
        <dbReference type="ARBA" id="ARBA00022448"/>
    </source>
</evidence>
<dbReference type="Pfam" id="PF03357">
    <property type="entry name" value="Snf7"/>
    <property type="match status" value="1"/>
</dbReference>
<comment type="similarity">
    <text evidence="2">Belongs to the SNF7 family.</text>
</comment>
<accession>A0A9N8HS54</accession>
<evidence type="ECO:0000256" key="8">
    <source>
        <dbReference type="SAM" id="MobiDB-lite"/>
    </source>
</evidence>
<evidence type="ECO:0000256" key="4">
    <source>
        <dbReference type="ARBA" id="ARBA00022753"/>
    </source>
</evidence>
<evidence type="ECO:0000256" key="6">
    <source>
        <dbReference type="ARBA" id="ARBA00023136"/>
    </source>
</evidence>